<comment type="caution">
    <text evidence="5">The sequence shown here is derived from an EMBL/GenBank/DDBJ whole genome shotgun (WGS) entry which is preliminary data.</text>
</comment>
<keyword evidence="1 3" id="KW-0732">Signal</keyword>
<dbReference type="RefSeq" id="WP_094957424.1">
    <property type="nucleotide sequence ID" value="NZ_NOIF01000082.1"/>
</dbReference>
<name>A0ABX4FXC1_9GAMM</name>
<dbReference type="InterPro" id="IPR019734">
    <property type="entry name" value="TPR_rpt"/>
</dbReference>
<dbReference type="SUPFAM" id="SSF48695">
    <property type="entry name" value="Multiheme cytochromes"/>
    <property type="match status" value="1"/>
</dbReference>
<dbReference type="SMART" id="SM00028">
    <property type="entry name" value="TPR"/>
    <property type="match status" value="3"/>
</dbReference>
<dbReference type="PROSITE" id="PS50293">
    <property type="entry name" value="TPR_REGION"/>
    <property type="match status" value="1"/>
</dbReference>
<feature type="chain" id="PRO_5046876695" evidence="3">
    <location>
        <begin position="27"/>
        <end position="783"/>
    </location>
</feature>
<gene>
    <name evidence="5" type="ORF">ASV53_13320</name>
</gene>
<feature type="signal peptide" evidence="3">
    <location>
        <begin position="1"/>
        <end position="26"/>
    </location>
</feature>
<evidence type="ECO:0000256" key="3">
    <source>
        <dbReference type="SAM" id="SignalP"/>
    </source>
</evidence>
<dbReference type="InterPro" id="IPR051829">
    <property type="entry name" value="Multiheme_Cytochr_ET"/>
</dbReference>
<protein>
    <submittedName>
        <fullName evidence="5">Deca-heme c-type cytochrome</fullName>
    </submittedName>
</protein>
<sequence>MAQWKWASGWLCFLSLAVLLNAPLLAQEVNIESTQAQFVGSDACVDCHTEEAAAWQGSHHDMAMRHADSESVLGDFDDRSVIHLGESNRFFRKGDAYWVNIQGPDGKWHDYKISYTFGWTPLQQYMVEFDDGRLQLIPFAWDTRRSEDGGQRWFHLYPDLTTTDEFYWTNTGQNWNFMCADCHSTNLKKNYDSVSNTYATTWSEINVGCEACHGPASKHIALAQQAQQAKQQAGTPTSSELHYGFDRDLSTAVKEWVYQEGHSTLQPKEIVPTQQLQTCAQCHSRRTQLNETADHVKGAFLDKYRLSLITAELYYPDGQIFDEDYVYGSFLQSQMAEKGVTCTNCHDPHSATLKIPQEGVCSQCHIASEYTPEKHTFHQANSEASQCTSCHMPETTYMQVDPRRDHSWHVPRPDLSQHIKTPNVCTSCHQDQTDQWADKQIASWFPNSKYRNQQHFAVAFYADAIGHRGAPDALAYSAQDASLSDIIRASALERMAGNTGKNTLVSLARSVKHDSDLIRLGAIAGSAGYAFGDRWQILEPLLDDPVLSIRAETAAALVGSYQQMNSTQREQLQPPLDDYMAIQSFNADRGFGRTNLANVYRDLGQTDKAIQSYQQAIKIEPYFENSYANLADLYRAQGDEDKALTTLLAGMKAQPKSSALPYSAGLALLRASKHQQATQYLKQAAETAERNPQYWYVYGLALEKTDVLAASKALHMAYQVGSNPQHLYAECEVLARNYAQGEIVQSDIAQAEIAQAFEQCSSQLEGVAPPEAIQQLQRYIRVK</sequence>
<proteinExistence type="predicted"/>
<reference evidence="5 6" key="1">
    <citation type="journal article" date="2016" name="Antonie Van Leeuwenhoek">
        <title>Photobacterium sanguinicancri sp. nov. isolated from marine animals.</title>
        <authorList>
            <person name="Gomez-Gil B."/>
            <person name="Roque A."/>
            <person name="Rotllant G."/>
            <person name="Romalde J.L."/>
            <person name="Doce A."/>
            <person name="Eggermont M."/>
            <person name="Defoirdt T."/>
        </authorList>
    </citation>
    <scope>NUCLEOTIDE SEQUENCE [LARGE SCALE GENOMIC DNA]</scope>
    <source>
        <strain evidence="5 6">CAIM 1827</strain>
    </source>
</reference>
<keyword evidence="2" id="KW-0802">TPR repeat</keyword>
<dbReference type="InterPro" id="IPR011990">
    <property type="entry name" value="TPR-like_helical_dom_sf"/>
</dbReference>
<dbReference type="Pfam" id="PF13435">
    <property type="entry name" value="Cytochrome_C554"/>
    <property type="match status" value="2"/>
</dbReference>
<evidence type="ECO:0000256" key="2">
    <source>
        <dbReference type="PROSITE-ProRule" id="PRU00339"/>
    </source>
</evidence>
<dbReference type="EMBL" id="NOIF01000082">
    <property type="protein sequence ID" value="OZS43411.1"/>
    <property type="molecule type" value="Genomic_DNA"/>
</dbReference>
<evidence type="ECO:0000256" key="1">
    <source>
        <dbReference type="ARBA" id="ARBA00022729"/>
    </source>
</evidence>
<dbReference type="Gene3D" id="1.10.1130.10">
    <property type="entry name" value="Flavocytochrome C3, Chain A"/>
    <property type="match status" value="2"/>
</dbReference>
<feature type="domain" description="Cytochrome c-552/4" evidence="4">
    <location>
        <begin position="177"/>
        <end position="214"/>
    </location>
</feature>
<dbReference type="Pfam" id="PF13414">
    <property type="entry name" value="TPR_11"/>
    <property type="match status" value="1"/>
</dbReference>
<dbReference type="PANTHER" id="PTHR35038:SF8">
    <property type="entry name" value="C-TYPE POLYHEME CYTOCHROME OMCC"/>
    <property type="match status" value="1"/>
</dbReference>
<feature type="domain" description="Cytochrome c-552/4" evidence="4">
    <location>
        <begin position="43"/>
        <end position="70"/>
    </location>
</feature>
<dbReference type="Gene3D" id="1.25.40.10">
    <property type="entry name" value="Tetratricopeptide repeat domain"/>
    <property type="match status" value="1"/>
</dbReference>
<organism evidence="5 6">
    <name type="scientific">Photobacterium sanguinicancri</name>
    <dbReference type="NCBI Taxonomy" id="875932"/>
    <lineage>
        <taxon>Bacteria</taxon>
        <taxon>Pseudomonadati</taxon>
        <taxon>Pseudomonadota</taxon>
        <taxon>Gammaproteobacteria</taxon>
        <taxon>Vibrionales</taxon>
        <taxon>Vibrionaceae</taxon>
        <taxon>Photobacterium</taxon>
    </lineage>
</organism>
<dbReference type="SUPFAM" id="SSF48452">
    <property type="entry name" value="TPR-like"/>
    <property type="match status" value="1"/>
</dbReference>
<feature type="repeat" description="TPR" evidence="2">
    <location>
        <begin position="590"/>
        <end position="623"/>
    </location>
</feature>
<feature type="repeat" description="TPR" evidence="2">
    <location>
        <begin position="624"/>
        <end position="657"/>
    </location>
</feature>
<dbReference type="Proteomes" id="UP000215999">
    <property type="component" value="Unassembled WGS sequence"/>
</dbReference>
<dbReference type="InterPro" id="IPR036280">
    <property type="entry name" value="Multihaem_cyt_sf"/>
</dbReference>
<dbReference type="PROSITE" id="PS50005">
    <property type="entry name" value="TPR"/>
    <property type="match status" value="2"/>
</dbReference>
<dbReference type="InterPro" id="IPR023155">
    <property type="entry name" value="Cyt_c-552/4"/>
</dbReference>
<dbReference type="PANTHER" id="PTHR35038">
    <property type="entry name" value="DISSIMILATORY SULFITE REDUCTASE SIRA"/>
    <property type="match status" value="1"/>
</dbReference>
<evidence type="ECO:0000259" key="4">
    <source>
        <dbReference type="Pfam" id="PF13435"/>
    </source>
</evidence>
<keyword evidence="6" id="KW-1185">Reference proteome</keyword>
<accession>A0ABX4FXC1</accession>
<evidence type="ECO:0000313" key="5">
    <source>
        <dbReference type="EMBL" id="OZS43411.1"/>
    </source>
</evidence>
<evidence type="ECO:0000313" key="6">
    <source>
        <dbReference type="Proteomes" id="UP000215999"/>
    </source>
</evidence>